<dbReference type="Pfam" id="PF20159">
    <property type="entry name" value="YidB"/>
    <property type="match status" value="1"/>
</dbReference>
<evidence type="ECO:0000313" key="2">
    <source>
        <dbReference type="Proteomes" id="UP000246278"/>
    </source>
</evidence>
<dbReference type="RefSeq" id="WP_110022462.1">
    <property type="nucleotide sequence ID" value="NZ_PDNZ01000002.1"/>
</dbReference>
<dbReference type="Gene3D" id="1.10.10.690">
    <property type="entry name" value="YidB-like"/>
    <property type="match status" value="1"/>
</dbReference>
<proteinExistence type="predicted"/>
<dbReference type="OrthoDB" id="9795283at2"/>
<dbReference type="SUPFAM" id="SSF140804">
    <property type="entry name" value="YidB-like"/>
    <property type="match status" value="1"/>
</dbReference>
<protein>
    <recommendedName>
        <fullName evidence="3">DUF937 domain-containing protein</fullName>
    </recommendedName>
</protein>
<name>A0A317T7U1_9CHLB</name>
<organism evidence="1 2">
    <name type="scientific">Prosthecochloris marina</name>
    <dbReference type="NCBI Taxonomy" id="2017681"/>
    <lineage>
        <taxon>Bacteria</taxon>
        <taxon>Pseudomonadati</taxon>
        <taxon>Chlorobiota</taxon>
        <taxon>Chlorobiia</taxon>
        <taxon>Chlorobiales</taxon>
        <taxon>Chlorobiaceae</taxon>
        <taxon>Prosthecochloris</taxon>
    </lineage>
</organism>
<accession>A0A317T7U1</accession>
<evidence type="ECO:0000313" key="1">
    <source>
        <dbReference type="EMBL" id="PWW82744.1"/>
    </source>
</evidence>
<dbReference type="Proteomes" id="UP000246278">
    <property type="component" value="Unassembled WGS sequence"/>
</dbReference>
<dbReference type="EMBL" id="PDNZ01000002">
    <property type="protein sequence ID" value="PWW82744.1"/>
    <property type="molecule type" value="Genomic_DNA"/>
</dbReference>
<dbReference type="InterPro" id="IPR045372">
    <property type="entry name" value="YidB"/>
</dbReference>
<keyword evidence="2" id="KW-1185">Reference proteome</keyword>
<sequence length="147" mass="15107">MNIENLLNLGASVIQGNDDETTTSLDTAQLSSALGNLFKGSEGKLDFGTLLGKMKESGLGDVAASWLGKGTNESVSGETIKNLIGPDKIADFASTLGLSEKSAEDALADALPEMIDKASPDGSLMENIIDKAGGLGGLLGFARKLFS</sequence>
<gene>
    <name evidence="1" type="ORF">CR164_03100</name>
</gene>
<comment type="caution">
    <text evidence="1">The sequence shown here is derived from an EMBL/GenBank/DDBJ whole genome shotgun (WGS) entry which is preliminary data.</text>
</comment>
<reference evidence="2" key="1">
    <citation type="submission" date="2017-10" db="EMBL/GenBank/DDBJ databases">
        <authorList>
            <person name="Gaisin V.A."/>
            <person name="Rysina M.S."/>
            <person name="Grouzdev D.S."/>
        </authorList>
    </citation>
    <scope>NUCLEOTIDE SEQUENCE [LARGE SCALE GENOMIC DNA]</scope>
    <source>
        <strain evidence="2">V1</strain>
    </source>
</reference>
<dbReference type="InterPro" id="IPR027405">
    <property type="entry name" value="YidB-like"/>
</dbReference>
<dbReference type="AlphaFoldDB" id="A0A317T7U1"/>
<evidence type="ECO:0008006" key="3">
    <source>
        <dbReference type="Google" id="ProtNLM"/>
    </source>
</evidence>